<dbReference type="RefSeq" id="WP_145391702.1">
    <property type="nucleotide sequence ID" value="NZ_CP037423.1"/>
</dbReference>
<feature type="domain" description="DUF2126" evidence="2">
    <location>
        <begin position="204"/>
        <end position="685"/>
    </location>
</feature>
<evidence type="ECO:0000256" key="1">
    <source>
        <dbReference type="SAM" id="MobiDB-lite"/>
    </source>
</evidence>
<evidence type="ECO:0000313" key="4">
    <source>
        <dbReference type="Proteomes" id="UP000319004"/>
    </source>
</evidence>
<feature type="domain" description="DUF2126" evidence="2">
    <location>
        <begin position="10"/>
        <end position="105"/>
    </location>
</feature>
<sequence>MDPDDDVMQALAAHDQRVARSGRSIWVGAEPTYTDRFSESPQWLFDALGDDKRDRALKMLARLGKHEHGAAILRCVGRQYGGEPHPRWSVGIYARRDGARLWSGPPDPALAPPPPTPGTASDTTPNPPVLAATLSKALRSIGLNATTLQPPLRERVVFRTDGTAPPDCAAKAPALARSSLHSERVVGAEVEDELAESGNYLIVCSDTDGVANLELPKIPDVELFGRLLGAISTATLELDLPAVMLSGHPPPVDPTVRWTTITPDPAVIEINMAPVACTVDLLQHLRDLENAADQERLAPLRLQYNGVENDSGGGGHITLGGARPSVSPFLTLGHLLPGIVRYFNRHPSLSYLHATDSVGPSSQAPRVDESLHHDLSDFSLALELLKRTDSPTPETLWNSLAPFLADPSGNSHRAEINIEKLWNPFLGGRGCNGLVEFRAFRMAPSPETTAALAALLRAIVTMLAEQPFDEPLTQWGSKLHSRFSLPYYLHRDLKEVLTDLDTSGLGLADPLVELLLRDRDLILAERTLGSVHLEIRRALEFWPLVGDVATQERGGSRLIDSSTSRIEIRLRPTDPNEPLDQWNVTVGDWSIPLEQVEDDAGPIALVGLRYRTFVPVRGLHPTLGAQSPLTLCLSHPRAGHWHVSLHDWHPKSEPYAGLPANVDEARQRREQRCVVEPIEAKTIASTVSPPRDAVCDQVVDLRWQQPKAS</sequence>
<dbReference type="KEGG" id="snep:Enr13x_75190"/>
<evidence type="ECO:0000259" key="2">
    <source>
        <dbReference type="Pfam" id="PF09899"/>
    </source>
</evidence>
<protein>
    <recommendedName>
        <fullName evidence="2">DUF2126 domain-containing protein</fullName>
    </recommendedName>
</protein>
<feature type="region of interest" description="Disordered" evidence="1">
    <location>
        <begin position="103"/>
        <end position="127"/>
    </location>
</feature>
<dbReference type="AlphaFoldDB" id="A0A518I3I0"/>
<evidence type="ECO:0000313" key="3">
    <source>
        <dbReference type="EMBL" id="QDV47608.1"/>
    </source>
</evidence>
<feature type="compositionally biased region" description="Pro residues" evidence="1">
    <location>
        <begin position="105"/>
        <end position="117"/>
    </location>
</feature>
<organism evidence="3 4">
    <name type="scientific">Stieleria neptunia</name>
    <dbReference type="NCBI Taxonomy" id="2527979"/>
    <lineage>
        <taxon>Bacteria</taxon>
        <taxon>Pseudomonadati</taxon>
        <taxon>Planctomycetota</taxon>
        <taxon>Planctomycetia</taxon>
        <taxon>Pirellulales</taxon>
        <taxon>Pirellulaceae</taxon>
        <taxon>Stieleria</taxon>
    </lineage>
</organism>
<accession>A0A518I3I0</accession>
<reference evidence="3 4" key="1">
    <citation type="submission" date="2019-03" db="EMBL/GenBank/DDBJ databases">
        <title>Deep-cultivation of Planctomycetes and their phenomic and genomic characterization uncovers novel biology.</title>
        <authorList>
            <person name="Wiegand S."/>
            <person name="Jogler M."/>
            <person name="Boedeker C."/>
            <person name="Pinto D."/>
            <person name="Vollmers J."/>
            <person name="Rivas-Marin E."/>
            <person name="Kohn T."/>
            <person name="Peeters S.H."/>
            <person name="Heuer A."/>
            <person name="Rast P."/>
            <person name="Oberbeckmann S."/>
            <person name="Bunk B."/>
            <person name="Jeske O."/>
            <person name="Meyerdierks A."/>
            <person name="Storesund J.E."/>
            <person name="Kallscheuer N."/>
            <person name="Luecker S."/>
            <person name="Lage O.M."/>
            <person name="Pohl T."/>
            <person name="Merkel B.J."/>
            <person name="Hornburger P."/>
            <person name="Mueller R.-W."/>
            <person name="Bruemmer F."/>
            <person name="Labrenz M."/>
            <person name="Spormann A.M."/>
            <person name="Op den Camp H."/>
            <person name="Overmann J."/>
            <person name="Amann R."/>
            <person name="Jetten M.S.M."/>
            <person name="Mascher T."/>
            <person name="Medema M.H."/>
            <person name="Devos D.P."/>
            <person name="Kaster A.-K."/>
            <person name="Ovreas L."/>
            <person name="Rohde M."/>
            <person name="Galperin M.Y."/>
            <person name="Jogler C."/>
        </authorList>
    </citation>
    <scope>NUCLEOTIDE SEQUENCE [LARGE SCALE GENOMIC DNA]</scope>
    <source>
        <strain evidence="3 4">Enr13</strain>
    </source>
</reference>
<gene>
    <name evidence="3" type="ORF">Enr13x_75190</name>
</gene>
<dbReference type="Pfam" id="PF09899">
    <property type="entry name" value="DUF2126"/>
    <property type="match status" value="2"/>
</dbReference>
<dbReference type="InterPro" id="IPR018667">
    <property type="entry name" value="DUF2126"/>
</dbReference>
<proteinExistence type="predicted"/>
<dbReference type="Proteomes" id="UP000319004">
    <property type="component" value="Chromosome"/>
</dbReference>
<name>A0A518I3I0_9BACT</name>
<dbReference type="EMBL" id="CP037423">
    <property type="protein sequence ID" value="QDV47608.1"/>
    <property type="molecule type" value="Genomic_DNA"/>
</dbReference>
<keyword evidence="4" id="KW-1185">Reference proteome</keyword>
<dbReference type="OrthoDB" id="9804872at2"/>